<dbReference type="OrthoDB" id="1092930at2"/>
<dbReference type="PROSITE" id="PS51257">
    <property type="entry name" value="PROKAR_LIPOPROTEIN"/>
    <property type="match status" value="1"/>
</dbReference>
<sequence length="440" mass="48606">MHKVLFLLVLGIMMTSCNSDADAGEFVVGSDYLSVSNKVILIDTVTVDVSTINFDSLVTSSQSRILVGNYDDPIFGKVKSDSYFQLSATTYSLYNESSDTDAPNYVFDSIKMVLKQDKYFYGDTTKVQSLSIHRLTQKVKPNSDDDSFYNNSSLSYDVESLGSISFKPKPNSMDSVVVKLDNEFGNALFLKLKKLEISNSDEFIEYLKGFVIKSTSGNSSSVVGFNLSSALRLYYSKYQGDTETSLIKNFSILDVSKQFNNITLDRAGTQIQDLPVSSSKLSSLLTGNKAFIQSGTGLACRVDFPNIKQLKYLSEKGAIVDAELIIKPINNTYSVAYPLVDSLRVFVGDKLNRIKGTLNTIDGTAVYGLLNATSDEFNENIGYKISIGAFLQAEMLKESDSRSSLILTLPSISKAVDRLVLGDQKNSTNKIQLKIYYISY</sequence>
<feature type="chain" id="PRO_5019714404" evidence="1">
    <location>
        <begin position="22"/>
        <end position="440"/>
    </location>
</feature>
<dbReference type="RefSeq" id="WP_113665058.1">
    <property type="nucleotide sequence ID" value="NZ_QNVY02000001.1"/>
</dbReference>
<keyword evidence="3" id="KW-1185">Reference proteome</keyword>
<organism evidence="2 3">
    <name type="scientific">Flavobacterium petrolei</name>
    <dbReference type="NCBI Taxonomy" id="2259594"/>
    <lineage>
        <taxon>Bacteria</taxon>
        <taxon>Pseudomonadati</taxon>
        <taxon>Bacteroidota</taxon>
        <taxon>Flavobacteriia</taxon>
        <taxon>Flavobacteriales</taxon>
        <taxon>Flavobacteriaceae</taxon>
        <taxon>Flavobacterium</taxon>
    </lineage>
</organism>
<evidence type="ECO:0000313" key="2">
    <source>
        <dbReference type="EMBL" id="RYJ52862.1"/>
    </source>
</evidence>
<evidence type="ECO:0000256" key="1">
    <source>
        <dbReference type="SAM" id="SignalP"/>
    </source>
</evidence>
<name>A0A482TY77_9FLAO</name>
<comment type="caution">
    <text evidence="2">The sequence shown here is derived from an EMBL/GenBank/DDBJ whole genome shotgun (WGS) entry which is preliminary data.</text>
</comment>
<dbReference type="AlphaFoldDB" id="A0A482TY77"/>
<gene>
    <name evidence="2" type="ORF">DR871_002095</name>
</gene>
<keyword evidence="1" id="KW-0732">Signal</keyword>
<dbReference type="InterPro" id="IPR025366">
    <property type="entry name" value="DUF4270"/>
</dbReference>
<dbReference type="Proteomes" id="UP000253235">
    <property type="component" value="Unassembled WGS sequence"/>
</dbReference>
<dbReference type="EMBL" id="QNVY02000001">
    <property type="protein sequence ID" value="RYJ52862.1"/>
    <property type="molecule type" value="Genomic_DNA"/>
</dbReference>
<protein>
    <submittedName>
        <fullName evidence="2">DUF4270 family protein</fullName>
    </submittedName>
</protein>
<proteinExistence type="predicted"/>
<feature type="signal peptide" evidence="1">
    <location>
        <begin position="1"/>
        <end position="21"/>
    </location>
</feature>
<evidence type="ECO:0000313" key="3">
    <source>
        <dbReference type="Proteomes" id="UP000253235"/>
    </source>
</evidence>
<dbReference type="Pfam" id="PF14092">
    <property type="entry name" value="DUF4270"/>
    <property type="match status" value="1"/>
</dbReference>
<reference evidence="2 3" key="1">
    <citation type="submission" date="2019-01" db="EMBL/GenBank/DDBJ databases">
        <title>Flavobacterium sp. nov. isolated from arctic soil.</title>
        <authorList>
            <person name="Kim D.-U."/>
        </authorList>
    </citation>
    <scope>NUCLEOTIDE SEQUENCE [LARGE SCALE GENOMIC DNA]</scope>
    <source>
        <strain evidence="2 3">Kopri-42</strain>
    </source>
</reference>
<accession>A0A482TY77</accession>